<dbReference type="AlphaFoldDB" id="A0AAW4N374"/>
<organism evidence="2 3">
    <name type="scientific">Segatella copri</name>
    <dbReference type="NCBI Taxonomy" id="165179"/>
    <lineage>
        <taxon>Bacteria</taxon>
        <taxon>Pseudomonadati</taxon>
        <taxon>Bacteroidota</taxon>
        <taxon>Bacteroidia</taxon>
        <taxon>Bacteroidales</taxon>
        <taxon>Prevotellaceae</taxon>
        <taxon>Segatella</taxon>
    </lineage>
</organism>
<name>A0AAW4N374_9BACT</name>
<reference evidence="2" key="1">
    <citation type="submission" date="2021-06" db="EMBL/GenBank/DDBJ databases">
        <title>Collection of gut derived symbiotic bacterial strains cultured from healthy donors.</title>
        <authorList>
            <person name="Lin H."/>
            <person name="Littmann E."/>
            <person name="Pamer E.G."/>
        </authorList>
    </citation>
    <scope>NUCLEOTIDE SEQUENCE</scope>
    <source>
        <strain evidence="2">MSK.21.60</strain>
    </source>
</reference>
<accession>A0AAW4N374</accession>
<gene>
    <name evidence="2" type="ORF">KSW80_01295</name>
</gene>
<protein>
    <submittedName>
        <fullName evidence="2">Formylglycine-generating enzyme family protein</fullName>
    </submittedName>
</protein>
<feature type="domain" description="Sulfatase-modifying factor enzyme-like" evidence="1">
    <location>
        <begin position="54"/>
        <end position="269"/>
    </location>
</feature>
<evidence type="ECO:0000259" key="1">
    <source>
        <dbReference type="Pfam" id="PF03781"/>
    </source>
</evidence>
<proteinExistence type="predicted"/>
<dbReference type="Proteomes" id="UP001196316">
    <property type="component" value="Unassembled WGS sequence"/>
</dbReference>
<dbReference type="Pfam" id="PF03781">
    <property type="entry name" value="FGE-sulfatase"/>
    <property type="match status" value="1"/>
</dbReference>
<sequence>MTYVLVLNQNGNMVQPTEPIAQTTVQQRPTSASSSSKISGNTITIPVKDGISIEMVKVEAGTFMMGATSKVGEDGNKEKPVHKVTLTRNYYIGKYEVTQALWQVIMGTNPSKNKGVKYPVGMVSWNDCQKFISKLNEITNCQFRLPTEAEWEYAAIGGKNSKDYMYSGSSKFDDVGWKDGKVHEVGMKRPNELGLYDMSGNVYEWCEDWYGDYSSSASVDPKGPVDGARRVLRGGSWRWFLAGSQFCSVKSRNATGAIVKSDDIGFRLVLTE</sequence>
<dbReference type="GO" id="GO:0120147">
    <property type="term" value="F:formylglycine-generating oxidase activity"/>
    <property type="evidence" value="ECO:0007669"/>
    <property type="project" value="TreeGrafter"/>
</dbReference>
<evidence type="ECO:0000313" key="2">
    <source>
        <dbReference type="EMBL" id="MBV3407056.1"/>
    </source>
</evidence>
<dbReference type="InterPro" id="IPR005532">
    <property type="entry name" value="SUMF_dom"/>
</dbReference>
<dbReference type="PANTHER" id="PTHR23150:SF19">
    <property type="entry name" value="FORMYLGLYCINE-GENERATING ENZYME"/>
    <property type="match status" value="1"/>
</dbReference>
<dbReference type="EMBL" id="JAHOEP010000003">
    <property type="protein sequence ID" value="MBV3407056.1"/>
    <property type="molecule type" value="Genomic_DNA"/>
</dbReference>
<evidence type="ECO:0000313" key="3">
    <source>
        <dbReference type="Proteomes" id="UP001196316"/>
    </source>
</evidence>
<comment type="caution">
    <text evidence="2">The sequence shown here is derived from an EMBL/GenBank/DDBJ whole genome shotgun (WGS) entry which is preliminary data.</text>
</comment>
<dbReference type="InterPro" id="IPR051043">
    <property type="entry name" value="Sulfatase_Mod_Factor_Kinase"/>
</dbReference>
<dbReference type="PANTHER" id="PTHR23150">
    <property type="entry name" value="SULFATASE MODIFYING FACTOR 1, 2"/>
    <property type="match status" value="1"/>
</dbReference>